<dbReference type="Proteomes" id="UP001442841">
    <property type="component" value="Chromosome"/>
</dbReference>
<evidence type="ECO:0000313" key="9">
    <source>
        <dbReference type="Proteomes" id="UP001442841"/>
    </source>
</evidence>
<accession>A0ABZ3FMJ9</accession>
<dbReference type="InterPro" id="IPR044068">
    <property type="entry name" value="CB"/>
</dbReference>
<dbReference type="InterPro" id="IPR010998">
    <property type="entry name" value="Integrase_recombinase_N"/>
</dbReference>
<dbReference type="SUPFAM" id="SSF56349">
    <property type="entry name" value="DNA breaking-rejoining enzymes"/>
    <property type="match status" value="1"/>
</dbReference>
<evidence type="ECO:0000256" key="2">
    <source>
        <dbReference type="ARBA" id="ARBA00022908"/>
    </source>
</evidence>
<feature type="domain" description="Tyr recombinase" evidence="6">
    <location>
        <begin position="142"/>
        <end position="339"/>
    </location>
</feature>
<dbReference type="PROSITE" id="PS51898">
    <property type="entry name" value="TYR_RECOMBINASE"/>
    <property type="match status" value="1"/>
</dbReference>
<dbReference type="Gene3D" id="1.10.150.130">
    <property type="match status" value="1"/>
</dbReference>
<gene>
    <name evidence="8" type="ORF">AADG42_08285</name>
</gene>
<evidence type="ECO:0000256" key="4">
    <source>
        <dbReference type="ARBA" id="ARBA00023172"/>
    </source>
</evidence>
<dbReference type="InterPro" id="IPR002104">
    <property type="entry name" value="Integrase_catalytic"/>
</dbReference>
<reference evidence="8 9" key="1">
    <citation type="submission" date="2024-04" db="EMBL/GenBank/DDBJ databases">
        <title>Isolation of an actinomycete strain from pig manure.</title>
        <authorList>
            <person name="Gong T."/>
            <person name="Yu Z."/>
            <person name="An M."/>
            <person name="Wei C."/>
            <person name="Yang W."/>
            <person name="Liu L."/>
        </authorList>
    </citation>
    <scope>NUCLEOTIDE SEQUENCE [LARGE SCALE GENOMIC DNA]</scope>
    <source>
        <strain evidence="8 9">ZF39</strain>
    </source>
</reference>
<keyword evidence="3 5" id="KW-0238">DNA-binding</keyword>
<sequence>MTFDAKMDAEAWLLDEHRLMARPEEWIPPKDRRAVAEAGLLPTVKDYGDGWVKSRTLKPRTRALYERLLDKHITPELGGLRLNELTATEVRAWHARVGPNAPTQRAHAYSLLKAIMGTAEAEQLITRNPCVIRGGGTSKRAHKPEPATLEELATIVEHMPDRLRLAVLIAAWCGLRQGEVLELRRGDIVMVTDDDGIPTSGTIKVRRAVARVPGEPPIVGTPKSDAGVRDVAIPPHLLPEFVHHLNKHVPPAQSSLLFKGRDSGEQLASSTLYRWYYPAREAAGRKDLRWHDLRHTGATLAAATGASLRELMNRLGHSTVGAAMIYQHAAADRDAEIAKLLSDLAGVKK</sequence>
<dbReference type="PROSITE" id="PS51900">
    <property type="entry name" value="CB"/>
    <property type="match status" value="1"/>
</dbReference>
<dbReference type="InterPro" id="IPR011010">
    <property type="entry name" value="DNA_brk_join_enz"/>
</dbReference>
<dbReference type="InterPro" id="IPR013762">
    <property type="entry name" value="Integrase-like_cat_sf"/>
</dbReference>
<dbReference type="PANTHER" id="PTHR30349">
    <property type="entry name" value="PHAGE INTEGRASE-RELATED"/>
    <property type="match status" value="1"/>
</dbReference>
<dbReference type="RefSeq" id="WP_425308744.1">
    <property type="nucleotide sequence ID" value="NZ_CP154795.1"/>
</dbReference>
<name>A0ABZ3FMJ9_9ACTN</name>
<dbReference type="EMBL" id="CP154795">
    <property type="protein sequence ID" value="XAN07291.1"/>
    <property type="molecule type" value="Genomic_DNA"/>
</dbReference>
<evidence type="ECO:0000256" key="3">
    <source>
        <dbReference type="ARBA" id="ARBA00023125"/>
    </source>
</evidence>
<dbReference type="Pfam" id="PF00589">
    <property type="entry name" value="Phage_integrase"/>
    <property type="match status" value="1"/>
</dbReference>
<keyword evidence="4" id="KW-0233">DNA recombination</keyword>
<feature type="domain" description="Core-binding (CB)" evidence="7">
    <location>
        <begin position="42"/>
        <end position="120"/>
    </location>
</feature>
<protein>
    <submittedName>
        <fullName evidence="8">Tyrosine-type recombinase/integrase</fullName>
    </submittedName>
</protein>
<evidence type="ECO:0000259" key="7">
    <source>
        <dbReference type="PROSITE" id="PS51900"/>
    </source>
</evidence>
<dbReference type="InterPro" id="IPR004107">
    <property type="entry name" value="Integrase_SAM-like_N"/>
</dbReference>
<evidence type="ECO:0000256" key="1">
    <source>
        <dbReference type="ARBA" id="ARBA00008857"/>
    </source>
</evidence>
<keyword evidence="2" id="KW-0229">DNA integration</keyword>
<keyword evidence="9" id="KW-1185">Reference proteome</keyword>
<organism evidence="8 9">
    <name type="scientific">Ammonicoccus fulvus</name>
    <dbReference type="NCBI Taxonomy" id="3138240"/>
    <lineage>
        <taxon>Bacteria</taxon>
        <taxon>Bacillati</taxon>
        <taxon>Actinomycetota</taxon>
        <taxon>Actinomycetes</taxon>
        <taxon>Propionibacteriales</taxon>
        <taxon>Propionibacteriaceae</taxon>
        <taxon>Ammonicoccus</taxon>
    </lineage>
</organism>
<dbReference type="PANTHER" id="PTHR30349:SF64">
    <property type="entry name" value="PROPHAGE INTEGRASE INTD-RELATED"/>
    <property type="match status" value="1"/>
</dbReference>
<evidence type="ECO:0000259" key="6">
    <source>
        <dbReference type="PROSITE" id="PS51898"/>
    </source>
</evidence>
<evidence type="ECO:0000256" key="5">
    <source>
        <dbReference type="PROSITE-ProRule" id="PRU01248"/>
    </source>
</evidence>
<dbReference type="Pfam" id="PF14659">
    <property type="entry name" value="Phage_int_SAM_3"/>
    <property type="match status" value="1"/>
</dbReference>
<dbReference type="Gene3D" id="1.10.443.10">
    <property type="entry name" value="Intergrase catalytic core"/>
    <property type="match status" value="1"/>
</dbReference>
<dbReference type="InterPro" id="IPR050090">
    <property type="entry name" value="Tyrosine_recombinase_XerCD"/>
</dbReference>
<evidence type="ECO:0000313" key="8">
    <source>
        <dbReference type="EMBL" id="XAN07291.1"/>
    </source>
</evidence>
<comment type="similarity">
    <text evidence="1">Belongs to the 'phage' integrase family.</text>
</comment>
<proteinExistence type="inferred from homology"/>